<dbReference type="AlphaFoldDB" id="A0AAN8DCQ5"/>
<name>A0AAN8DCQ5_CHAGU</name>
<feature type="compositionally biased region" description="Basic and acidic residues" evidence="1">
    <location>
        <begin position="79"/>
        <end position="92"/>
    </location>
</feature>
<gene>
    <name evidence="2" type="ORF">CgunFtcFv8_023608</name>
</gene>
<dbReference type="Proteomes" id="UP001331515">
    <property type="component" value="Unassembled WGS sequence"/>
</dbReference>
<comment type="caution">
    <text evidence="2">The sequence shown here is derived from an EMBL/GenBank/DDBJ whole genome shotgun (WGS) entry which is preliminary data.</text>
</comment>
<dbReference type="EMBL" id="JAURVH010001524">
    <property type="protein sequence ID" value="KAK5919739.1"/>
    <property type="molecule type" value="Genomic_DNA"/>
</dbReference>
<feature type="compositionally biased region" description="Polar residues" evidence="1">
    <location>
        <begin position="39"/>
        <end position="57"/>
    </location>
</feature>
<sequence length="92" mass="9628">MESPESKARWHELLVSLGIGPTLKEPSAPHLDWGGGKPQTGSSDFCWQPRGSFSGSLTGEGAEAANCTPPPQVGTGGRADPRHSSSIETLSR</sequence>
<reference evidence="2 3" key="1">
    <citation type="journal article" date="2023" name="Mol. Biol. Evol.">
        <title>Genomics of Secondarily Temperate Adaptation in the Only Non-Antarctic Icefish.</title>
        <authorList>
            <person name="Rivera-Colon A.G."/>
            <person name="Rayamajhi N."/>
            <person name="Minhas B.F."/>
            <person name="Madrigal G."/>
            <person name="Bilyk K.T."/>
            <person name="Yoon V."/>
            <person name="Hune M."/>
            <person name="Gregory S."/>
            <person name="Cheng C.H.C."/>
            <person name="Catchen J.M."/>
        </authorList>
    </citation>
    <scope>NUCLEOTIDE SEQUENCE [LARGE SCALE GENOMIC DNA]</scope>
    <source>
        <tissue evidence="2">White muscle</tissue>
    </source>
</reference>
<accession>A0AAN8DCQ5</accession>
<evidence type="ECO:0000256" key="1">
    <source>
        <dbReference type="SAM" id="MobiDB-lite"/>
    </source>
</evidence>
<keyword evidence="3" id="KW-1185">Reference proteome</keyword>
<proteinExistence type="predicted"/>
<organism evidence="2 3">
    <name type="scientific">Champsocephalus gunnari</name>
    <name type="common">Mackerel icefish</name>
    <dbReference type="NCBI Taxonomy" id="52237"/>
    <lineage>
        <taxon>Eukaryota</taxon>
        <taxon>Metazoa</taxon>
        <taxon>Chordata</taxon>
        <taxon>Craniata</taxon>
        <taxon>Vertebrata</taxon>
        <taxon>Euteleostomi</taxon>
        <taxon>Actinopterygii</taxon>
        <taxon>Neopterygii</taxon>
        <taxon>Teleostei</taxon>
        <taxon>Neoteleostei</taxon>
        <taxon>Acanthomorphata</taxon>
        <taxon>Eupercaria</taxon>
        <taxon>Perciformes</taxon>
        <taxon>Notothenioidei</taxon>
        <taxon>Channichthyidae</taxon>
        <taxon>Champsocephalus</taxon>
    </lineage>
</organism>
<evidence type="ECO:0000313" key="3">
    <source>
        <dbReference type="Proteomes" id="UP001331515"/>
    </source>
</evidence>
<evidence type="ECO:0000313" key="2">
    <source>
        <dbReference type="EMBL" id="KAK5919739.1"/>
    </source>
</evidence>
<protein>
    <submittedName>
        <fullName evidence="2">Uncharacterized protein</fullName>
    </submittedName>
</protein>
<feature type="region of interest" description="Disordered" evidence="1">
    <location>
        <begin position="20"/>
        <end position="92"/>
    </location>
</feature>